<reference evidence="13 14" key="1">
    <citation type="submission" date="2016-02" db="EMBL/GenBank/DDBJ databases">
        <title>Genome sequence of Moorella mulderi DSM 14980.</title>
        <authorList>
            <person name="Poehlein A."/>
            <person name="Daniel R."/>
        </authorList>
    </citation>
    <scope>NUCLEOTIDE SEQUENCE [LARGE SCALE GENOMIC DNA]</scope>
    <source>
        <strain evidence="13 14">DSM 14980</strain>
    </source>
</reference>
<dbReference type="RefSeq" id="WP_062282672.1">
    <property type="nucleotide sequence ID" value="NZ_LTBC01000003.1"/>
</dbReference>
<dbReference type="GO" id="GO:0006526">
    <property type="term" value="P:L-arginine biosynthetic process"/>
    <property type="evidence" value="ECO:0007669"/>
    <property type="project" value="UniProtKB-UniRule"/>
</dbReference>
<feature type="domain" description="Carbamoyl-phosphate synthase small subunit N-terminal" evidence="12">
    <location>
        <begin position="1"/>
        <end position="131"/>
    </location>
</feature>
<feature type="binding site" evidence="11">
    <location>
        <position position="252"/>
    </location>
    <ligand>
        <name>L-glutamine</name>
        <dbReference type="ChEBI" id="CHEBI:58359"/>
    </ligand>
</feature>
<dbReference type="EC" id="6.3.5.5" evidence="11"/>
<evidence type="ECO:0000313" key="13">
    <source>
        <dbReference type="EMBL" id="KYH32553.1"/>
    </source>
</evidence>
<dbReference type="PANTHER" id="PTHR43418">
    <property type="entry name" value="MULTIFUNCTIONAL TRYPTOPHAN BIOSYNTHESIS PROTEIN-RELATED"/>
    <property type="match status" value="1"/>
</dbReference>
<evidence type="ECO:0000259" key="12">
    <source>
        <dbReference type="SMART" id="SM01097"/>
    </source>
</evidence>
<comment type="subunit">
    <text evidence="11">Composed of two chains; the small (or glutamine) chain promotes the hydrolysis of glutamine to ammonia, which is used by the large (or ammonia) chain to synthesize carbamoyl phosphate. Tetramer of heterodimers (alpha,beta)4.</text>
</comment>
<evidence type="ECO:0000256" key="4">
    <source>
        <dbReference type="ARBA" id="ARBA00022598"/>
    </source>
</evidence>
<evidence type="ECO:0000256" key="1">
    <source>
        <dbReference type="ARBA" id="ARBA00004812"/>
    </source>
</evidence>
<dbReference type="SUPFAM" id="SSF52021">
    <property type="entry name" value="Carbamoyl phosphate synthetase, small subunit N-terminal domain"/>
    <property type="match status" value="1"/>
</dbReference>
<evidence type="ECO:0000256" key="9">
    <source>
        <dbReference type="ARBA" id="ARBA00048816"/>
    </source>
</evidence>
<feature type="binding site" evidence="11">
    <location>
        <position position="223"/>
    </location>
    <ligand>
        <name>L-glutamine</name>
        <dbReference type="ChEBI" id="CHEBI:58359"/>
    </ligand>
</feature>
<feature type="binding site" evidence="11">
    <location>
        <position position="221"/>
    </location>
    <ligand>
        <name>L-glutamine</name>
        <dbReference type="ChEBI" id="CHEBI:58359"/>
    </ligand>
</feature>
<dbReference type="Pfam" id="PF00988">
    <property type="entry name" value="CPSase_sm_chain"/>
    <property type="match status" value="1"/>
</dbReference>
<feature type="binding site" evidence="11">
    <location>
        <position position="290"/>
    </location>
    <ligand>
        <name>L-glutamine</name>
        <dbReference type="ChEBI" id="CHEBI:58359"/>
    </ligand>
</feature>
<gene>
    <name evidence="11 13" type="primary">carA</name>
    <name evidence="13" type="ORF">MOMUL_11550</name>
</gene>
<dbReference type="AlphaFoldDB" id="A0A151AYC7"/>
<keyword evidence="6 11" id="KW-0067">ATP-binding</keyword>
<dbReference type="InterPro" id="IPR029062">
    <property type="entry name" value="Class_I_gatase-like"/>
</dbReference>
<organism evidence="13 14">
    <name type="scientific">Moorella mulderi DSM 14980</name>
    <dbReference type="NCBI Taxonomy" id="1122241"/>
    <lineage>
        <taxon>Bacteria</taxon>
        <taxon>Bacillati</taxon>
        <taxon>Bacillota</taxon>
        <taxon>Clostridia</taxon>
        <taxon>Neomoorellales</taxon>
        <taxon>Neomoorellaceae</taxon>
        <taxon>Neomoorella</taxon>
    </lineage>
</organism>
<accession>A0A151AYC7</accession>
<evidence type="ECO:0000256" key="8">
    <source>
        <dbReference type="ARBA" id="ARBA00022975"/>
    </source>
</evidence>
<dbReference type="PATRIC" id="fig|1122241.3.peg.1214"/>
<dbReference type="NCBIfam" id="NF009475">
    <property type="entry name" value="PRK12838.1"/>
    <property type="match status" value="1"/>
</dbReference>
<feature type="binding site" evidence="11">
    <location>
        <position position="293"/>
    </location>
    <ligand>
        <name>L-glutamine</name>
        <dbReference type="ChEBI" id="CHEBI:58359"/>
    </ligand>
</feature>
<sequence length="362" mass="39389">MQGFLVLADGTVFTGEALGYPGRCHGEVVFNTSMTGYQEILTDPSYCGQIVALTYPLIGNYGINAEDWESQRPQVAGFIVHEACPRPSHWRATGDINHYLKENRIPALQGVDTRALTRHLRRHGTMRGILATGEVDIEALKALAATEPPLSGPKLVPAVTNKEPFTVEGGERRIVLYNFGVKENIIRWLHRVGCTVMVMPARSTAADILAARPHGVAISNGPGDPKDVPYGVATIRELLGKVPMMGICLGHQLLALALGGDTYKLPFGHRGGNHPVKDLSTGRVYITSQNHGYAVRAESLPGEVAVSHINLNDGTVEGLRHRQLPIFSVQYHPESSPGPTDSEYLFHEFIQMVDGNLGKEGH</sequence>
<proteinExistence type="inferred from homology"/>
<comment type="pathway">
    <text evidence="1 11">Pyrimidine metabolism; UMP biosynthesis via de novo pathway; (S)-dihydroorotate from bicarbonate: step 1/3.</text>
</comment>
<dbReference type="GO" id="GO:0004359">
    <property type="term" value="F:glutaminase activity"/>
    <property type="evidence" value="ECO:0007669"/>
    <property type="project" value="RHEA"/>
</dbReference>
<keyword evidence="11" id="KW-0055">Arginine biosynthesis</keyword>
<dbReference type="Gene3D" id="3.50.30.20">
    <property type="entry name" value="Carbamoyl-phosphate synthase small subunit, N-terminal domain"/>
    <property type="match status" value="1"/>
</dbReference>
<dbReference type="PRINTS" id="PR00097">
    <property type="entry name" value="ANTSNTHASEII"/>
</dbReference>
<evidence type="ECO:0000256" key="11">
    <source>
        <dbReference type="HAMAP-Rule" id="MF_01209"/>
    </source>
</evidence>
<dbReference type="PRINTS" id="PR00099">
    <property type="entry name" value="CPSGATASE"/>
</dbReference>
<dbReference type="Gene3D" id="3.40.50.880">
    <property type="match status" value="1"/>
</dbReference>
<dbReference type="InterPro" id="IPR035686">
    <property type="entry name" value="CPSase_GATase1"/>
</dbReference>
<dbReference type="InterPro" id="IPR017926">
    <property type="entry name" value="GATASE"/>
</dbReference>
<protein>
    <recommendedName>
        <fullName evidence="11">Carbamoyl phosphate synthase small chain</fullName>
        <ecNumber evidence="11">6.3.5.5</ecNumber>
    </recommendedName>
    <alternativeName>
        <fullName evidence="11">Carbamoyl phosphate synthetase glutamine chain</fullName>
    </alternativeName>
</protein>
<dbReference type="InterPro" id="IPR002474">
    <property type="entry name" value="CarbamoylP_synth_ssu_N"/>
</dbReference>
<dbReference type="PANTHER" id="PTHR43418:SF7">
    <property type="entry name" value="CARBAMOYL-PHOSPHATE SYNTHASE SMALL CHAIN"/>
    <property type="match status" value="1"/>
</dbReference>
<dbReference type="NCBIfam" id="TIGR01368">
    <property type="entry name" value="CPSaseIIsmall"/>
    <property type="match status" value="1"/>
</dbReference>
<dbReference type="SUPFAM" id="SSF52317">
    <property type="entry name" value="Class I glutamine amidotransferase-like"/>
    <property type="match status" value="1"/>
</dbReference>
<evidence type="ECO:0000313" key="14">
    <source>
        <dbReference type="Proteomes" id="UP000075670"/>
    </source>
</evidence>
<dbReference type="OrthoDB" id="9804328at2"/>
<feature type="active site" evidence="11">
    <location>
        <position position="332"/>
    </location>
</feature>
<evidence type="ECO:0000256" key="10">
    <source>
        <dbReference type="ARBA" id="ARBA00049285"/>
    </source>
</evidence>
<dbReference type="InterPro" id="IPR050472">
    <property type="entry name" value="Anth_synth/Amidotransfase"/>
</dbReference>
<keyword evidence="4 11" id="KW-0436">Ligase</keyword>
<feature type="binding site" evidence="11">
    <location>
        <position position="45"/>
    </location>
    <ligand>
        <name>L-glutamine</name>
        <dbReference type="ChEBI" id="CHEBI:58359"/>
    </ligand>
</feature>
<dbReference type="GO" id="GO:0006541">
    <property type="term" value="P:glutamine metabolic process"/>
    <property type="evidence" value="ECO:0007669"/>
    <property type="project" value="InterPro"/>
</dbReference>
<evidence type="ECO:0000256" key="6">
    <source>
        <dbReference type="ARBA" id="ARBA00022840"/>
    </source>
</evidence>
<feature type="active site" evidence="11">
    <location>
        <position position="334"/>
    </location>
</feature>
<comment type="catalytic activity">
    <reaction evidence="9 11">
        <text>hydrogencarbonate + L-glutamine + 2 ATP + H2O = carbamoyl phosphate + L-glutamate + 2 ADP + phosphate + 2 H(+)</text>
        <dbReference type="Rhea" id="RHEA:18633"/>
        <dbReference type="ChEBI" id="CHEBI:15377"/>
        <dbReference type="ChEBI" id="CHEBI:15378"/>
        <dbReference type="ChEBI" id="CHEBI:17544"/>
        <dbReference type="ChEBI" id="CHEBI:29985"/>
        <dbReference type="ChEBI" id="CHEBI:30616"/>
        <dbReference type="ChEBI" id="CHEBI:43474"/>
        <dbReference type="ChEBI" id="CHEBI:58228"/>
        <dbReference type="ChEBI" id="CHEBI:58359"/>
        <dbReference type="ChEBI" id="CHEBI:456216"/>
        <dbReference type="EC" id="6.3.5.5"/>
    </reaction>
</comment>
<feature type="active site" description="Nucleophile" evidence="11">
    <location>
        <position position="248"/>
    </location>
</feature>
<dbReference type="HAMAP" id="MF_01209">
    <property type="entry name" value="CPSase_S_chain"/>
    <property type="match status" value="1"/>
</dbReference>
<feature type="binding site" evidence="11">
    <location>
        <position position="292"/>
    </location>
    <ligand>
        <name>L-glutamine</name>
        <dbReference type="ChEBI" id="CHEBI:58359"/>
    </ligand>
</feature>
<dbReference type="GO" id="GO:0004088">
    <property type="term" value="F:carbamoyl-phosphate synthase (glutamine-hydrolyzing) activity"/>
    <property type="evidence" value="ECO:0007669"/>
    <property type="project" value="UniProtKB-UniRule"/>
</dbReference>
<dbReference type="PROSITE" id="PS51273">
    <property type="entry name" value="GATASE_TYPE_1"/>
    <property type="match status" value="1"/>
</dbReference>
<dbReference type="Proteomes" id="UP000075670">
    <property type="component" value="Unassembled WGS sequence"/>
</dbReference>
<name>A0A151AYC7_9FIRM</name>
<keyword evidence="14" id="KW-1185">Reference proteome</keyword>
<comment type="catalytic activity">
    <reaction evidence="10 11">
        <text>L-glutamine + H2O = L-glutamate + NH4(+)</text>
        <dbReference type="Rhea" id="RHEA:15889"/>
        <dbReference type="ChEBI" id="CHEBI:15377"/>
        <dbReference type="ChEBI" id="CHEBI:28938"/>
        <dbReference type="ChEBI" id="CHEBI:29985"/>
        <dbReference type="ChEBI" id="CHEBI:58359"/>
    </reaction>
</comment>
<dbReference type="UniPathway" id="UPA00068">
    <property type="reaction ID" value="UER00171"/>
</dbReference>
<evidence type="ECO:0000256" key="7">
    <source>
        <dbReference type="ARBA" id="ARBA00022962"/>
    </source>
</evidence>
<feature type="binding site" evidence="11">
    <location>
        <position position="249"/>
    </location>
    <ligand>
        <name>L-glutamine</name>
        <dbReference type="ChEBI" id="CHEBI:58359"/>
    </ligand>
</feature>
<comment type="pathway">
    <text evidence="2 11">Amino-acid biosynthesis; L-arginine biosynthesis; carbamoyl phosphate from bicarbonate: step 1/1.</text>
</comment>
<evidence type="ECO:0000256" key="5">
    <source>
        <dbReference type="ARBA" id="ARBA00022741"/>
    </source>
</evidence>
<dbReference type="GO" id="GO:0006207">
    <property type="term" value="P:'de novo' pyrimidine nucleobase biosynthetic process"/>
    <property type="evidence" value="ECO:0007669"/>
    <property type="project" value="InterPro"/>
</dbReference>
<dbReference type="Pfam" id="PF00117">
    <property type="entry name" value="GATase"/>
    <property type="match status" value="1"/>
</dbReference>
<dbReference type="GO" id="GO:0044205">
    <property type="term" value="P:'de novo' UMP biosynthetic process"/>
    <property type="evidence" value="ECO:0007669"/>
    <property type="project" value="UniProtKB-UniRule"/>
</dbReference>
<dbReference type="InterPro" id="IPR036480">
    <property type="entry name" value="CarbP_synth_ssu_N_sf"/>
</dbReference>
<keyword evidence="5 11" id="KW-0547">Nucleotide-binding</keyword>
<dbReference type="UniPathway" id="UPA00070">
    <property type="reaction ID" value="UER00115"/>
</dbReference>
<comment type="similarity">
    <text evidence="3 11">Belongs to the CarA family.</text>
</comment>
<dbReference type="InterPro" id="IPR006274">
    <property type="entry name" value="CarbamoylP_synth_ssu"/>
</dbReference>
<comment type="caution">
    <text evidence="13">The sequence shown here is derived from an EMBL/GenBank/DDBJ whole genome shotgun (WGS) entry which is preliminary data.</text>
</comment>
<dbReference type="SMART" id="SM01097">
    <property type="entry name" value="CPSase_sm_chain"/>
    <property type="match status" value="1"/>
</dbReference>
<keyword evidence="11" id="KW-0028">Amino-acid biosynthesis</keyword>
<dbReference type="EMBL" id="LTBC01000003">
    <property type="protein sequence ID" value="KYH32553.1"/>
    <property type="molecule type" value="Genomic_DNA"/>
</dbReference>
<dbReference type="FunFam" id="3.50.30.20:FF:000001">
    <property type="entry name" value="Carbamoyl-phosphate synthase small chain"/>
    <property type="match status" value="1"/>
</dbReference>
<feature type="region of interest" description="CPSase" evidence="11">
    <location>
        <begin position="1"/>
        <end position="172"/>
    </location>
</feature>
<evidence type="ECO:0000256" key="2">
    <source>
        <dbReference type="ARBA" id="ARBA00005077"/>
    </source>
</evidence>
<comment type="function">
    <text evidence="11">Small subunit of the glutamine-dependent carbamoyl phosphate synthetase (CPSase). CPSase catalyzes the formation of carbamoyl phosphate from the ammonia moiety of glutamine, carbonate, and phosphate donated by ATP, constituting the first step of 2 biosynthetic pathways, one leading to arginine and/or urea and the other to pyrimidine nucleotides. The small subunit (glutamine amidotransferase) binds and cleaves glutamine to supply the large subunit with the substrate ammonia.</text>
</comment>
<keyword evidence="8 11" id="KW-0665">Pyrimidine biosynthesis</keyword>
<dbReference type="GO" id="GO:0005524">
    <property type="term" value="F:ATP binding"/>
    <property type="evidence" value="ECO:0007669"/>
    <property type="project" value="UniProtKB-UniRule"/>
</dbReference>
<keyword evidence="7 11" id="KW-0315">Glutamine amidotransferase</keyword>
<evidence type="ECO:0000256" key="3">
    <source>
        <dbReference type="ARBA" id="ARBA00007800"/>
    </source>
</evidence>
<dbReference type="PRINTS" id="PR00096">
    <property type="entry name" value="GATASE"/>
</dbReference>
<dbReference type="CDD" id="cd01744">
    <property type="entry name" value="GATase1_CPSase"/>
    <property type="match status" value="1"/>
</dbReference>